<evidence type="ECO:0000313" key="2">
    <source>
        <dbReference type="EMBL" id="GAA1793198.1"/>
    </source>
</evidence>
<dbReference type="Proteomes" id="UP001500851">
    <property type="component" value="Unassembled WGS sequence"/>
</dbReference>
<dbReference type="PANTHER" id="PTHR38468">
    <property type="entry name" value="SLL0939 PROTEIN"/>
    <property type="match status" value="1"/>
</dbReference>
<evidence type="ECO:0000256" key="1">
    <source>
        <dbReference type="SAM" id="Phobius"/>
    </source>
</evidence>
<name>A0ABN2LLR8_9MICO</name>
<dbReference type="EMBL" id="BAAAOB010000002">
    <property type="protein sequence ID" value="GAA1793198.1"/>
    <property type="molecule type" value="Genomic_DNA"/>
</dbReference>
<dbReference type="PANTHER" id="PTHR38468:SF1">
    <property type="entry name" value="SLL0939 PROTEIN"/>
    <property type="match status" value="1"/>
</dbReference>
<comment type="caution">
    <text evidence="2">The sequence shown here is derived from an EMBL/GenBank/DDBJ whole genome shotgun (WGS) entry which is preliminary data.</text>
</comment>
<evidence type="ECO:0000313" key="3">
    <source>
        <dbReference type="Proteomes" id="UP001500851"/>
    </source>
</evidence>
<keyword evidence="1" id="KW-0812">Transmembrane</keyword>
<dbReference type="RefSeq" id="WP_344032291.1">
    <property type="nucleotide sequence ID" value="NZ_BAAAOB010000002.1"/>
</dbReference>
<dbReference type="InterPro" id="IPR012427">
    <property type="entry name" value="DUF1622"/>
</dbReference>
<reference evidence="2 3" key="1">
    <citation type="journal article" date="2019" name="Int. J. Syst. Evol. Microbiol.">
        <title>The Global Catalogue of Microorganisms (GCM) 10K type strain sequencing project: providing services to taxonomists for standard genome sequencing and annotation.</title>
        <authorList>
            <consortium name="The Broad Institute Genomics Platform"/>
            <consortium name="The Broad Institute Genome Sequencing Center for Infectious Disease"/>
            <person name="Wu L."/>
            <person name="Ma J."/>
        </authorList>
    </citation>
    <scope>NUCLEOTIDE SEQUENCE [LARGE SCALE GENOMIC DNA]</scope>
    <source>
        <strain evidence="2 3">JCM 14736</strain>
    </source>
</reference>
<protein>
    <submittedName>
        <fullName evidence="2">DUF1622 domain-containing protein</fullName>
    </submittedName>
</protein>
<proteinExistence type="predicted"/>
<gene>
    <name evidence="2" type="ORF">GCM10009768_22690</name>
</gene>
<keyword evidence="1" id="KW-0472">Membrane</keyword>
<keyword evidence="1" id="KW-1133">Transmembrane helix</keyword>
<accession>A0ABN2LLR8</accession>
<dbReference type="Pfam" id="PF07784">
    <property type="entry name" value="DUF1622"/>
    <property type="match status" value="1"/>
</dbReference>
<keyword evidence="3" id="KW-1185">Reference proteome</keyword>
<sequence length="136" mass="14061">MSIEDWFGGVVTVVEVLGVVAMIAGFAIALVLSARALFAGRGGRAAFQTLRTSIGGSILLGLEIFVAADIIRTISTPSLEDAAVLGLIVLIRTVLSMSIQIEIDGVAPWRRAALTSGAEVLAAEVARGRRSADPAS</sequence>
<feature type="transmembrane region" description="Helical" evidence="1">
    <location>
        <begin position="6"/>
        <end position="32"/>
    </location>
</feature>
<organism evidence="2 3">
    <name type="scientific">Leucobacter iarius</name>
    <dbReference type="NCBI Taxonomy" id="333963"/>
    <lineage>
        <taxon>Bacteria</taxon>
        <taxon>Bacillati</taxon>
        <taxon>Actinomycetota</taxon>
        <taxon>Actinomycetes</taxon>
        <taxon>Micrococcales</taxon>
        <taxon>Microbacteriaceae</taxon>
        <taxon>Leucobacter</taxon>
    </lineage>
</organism>